<protein>
    <submittedName>
        <fullName evidence="1">Uncharacterized protein</fullName>
    </submittedName>
</protein>
<organism evidence="1 2">
    <name type="scientific">Smittium culicis</name>
    <dbReference type="NCBI Taxonomy" id="133412"/>
    <lineage>
        <taxon>Eukaryota</taxon>
        <taxon>Fungi</taxon>
        <taxon>Fungi incertae sedis</taxon>
        <taxon>Zoopagomycota</taxon>
        <taxon>Kickxellomycotina</taxon>
        <taxon>Harpellomycetes</taxon>
        <taxon>Harpellales</taxon>
        <taxon>Legeriomycetaceae</taxon>
        <taxon>Smittium</taxon>
    </lineage>
</organism>
<dbReference type="Proteomes" id="UP000187283">
    <property type="component" value="Unassembled WGS sequence"/>
</dbReference>
<comment type="caution">
    <text evidence="1">The sequence shown here is derived from an EMBL/GenBank/DDBJ whole genome shotgun (WGS) entry which is preliminary data.</text>
</comment>
<accession>A0A1R1XAF7</accession>
<proteinExistence type="predicted"/>
<name>A0A1R1XAF7_9FUNG</name>
<evidence type="ECO:0000313" key="2">
    <source>
        <dbReference type="Proteomes" id="UP000187283"/>
    </source>
</evidence>
<dbReference type="EMBL" id="LSSN01004384">
    <property type="protein sequence ID" value="OMJ11602.1"/>
    <property type="molecule type" value="Genomic_DNA"/>
</dbReference>
<gene>
    <name evidence="1" type="ORF">AYI70_g9614</name>
</gene>
<evidence type="ECO:0000313" key="1">
    <source>
        <dbReference type="EMBL" id="OMJ11602.1"/>
    </source>
</evidence>
<sequence>MALGAWIHVQFRKVVDYAVSVDRTPWNGDQYERNVTQFSAHQDPRSPTQSQKIVQRWPDDIEMSFELHRQAPVDFSLPAPWKNDVSLIIRTQEPNSVSIELMDIDSDSDQTLNTEPVLLEEPAYVMERSLVLALDVRAGDIYRLLILSLGNNNKIRESNLPVTTRINRKDMVSLPQDQHPPINIICTVCTKPYEHPPAD</sequence>
<keyword evidence="2" id="KW-1185">Reference proteome</keyword>
<reference evidence="1 2" key="1">
    <citation type="submission" date="2017-01" db="EMBL/GenBank/DDBJ databases">
        <authorList>
            <person name="Mah S.A."/>
            <person name="Swanson W.J."/>
            <person name="Moy G.W."/>
            <person name="Vacquier V.D."/>
        </authorList>
    </citation>
    <scope>NUCLEOTIDE SEQUENCE [LARGE SCALE GENOMIC DNA]</scope>
    <source>
        <strain evidence="1 2">GSMNP</strain>
    </source>
</reference>
<dbReference type="AlphaFoldDB" id="A0A1R1XAF7"/>
<dbReference type="OrthoDB" id="5768637at2759"/>